<evidence type="ECO:0008006" key="4">
    <source>
        <dbReference type="Google" id="ProtNLM"/>
    </source>
</evidence>
<name>N6V0A5_9EURY</name>
<feature type="transmembrane region" description="Helical" evidence="1">
    <location>
        <begin position="6"/>
        <end position="24"/>
    </location>
</feature>
<evidence type="ECO:0000313" key="3">
    <source>
        <dbReference type="Proteomes" id="UP000053695"/>
    </source>
</evidence>
<accession>N6V0A5</accession>
<dbReference type="EMBL" id="APMM01000049">
    <property type="protein sequence ID" value="ENN95748.1"/>
    <property type="molecule type" value="Genomic_DNA"/>
</dbReference>
<dbReference type="PATRIC" id="fig|1069083.5.peg.1186"/>
<dbReference type="Pfam" id="PF07441">
    <property type="entry name" value="BofA"/>
    <property type="match status" value="1"/>
</dbReference>
<comment type="caution">
    <text evidence="2">The sequence shown here is derived from an EMBL/GenBank/DDBJ whole genome shotgun (WGS) entry which is preliminary data.</text>
</comment>
<evidence type="ECO:0000256" key="1">
    <source>
        <dbReference type="SAM" id="Phobius"/>
    </source>
</evidence>
<dbReference type="InterPro" id="IPR010001">
    <property type="entry name" value="BofA"/>
</dbReference>
<proteinExistence type="predicted"/>
<keyword evidence="1" id="KW-0472">Membrane</keyword>
<gene>
    <name evidence="2" type="ORF">J422_06090</name>
</gene>
<keyword evidence="1" id="KW-1133">Transmembrane helix</keyword>
<evidence type="ECO:0000313" key="2">
    <source>
        <dbReference type="EMBL" id="ENN95748.1"/>
    </source>
</evidence>
<keyword evidence="3" id="KW-1185">Reference proteome</keyword>
<keyword evidence="1" id="KW-0812">Transmembrane</keyword>
<dbReference type="AlphaFoldDB" id="N6V0A5"/>
<dbReference type="STRING" id="1069083.GCA_000371805_00537"/>
<feature type="transmembrane region" description="Helical" evidence="1">
    <location>
        <begin position="55"/>
        <end position="78"/>
    </location>
</feature>
<dbReference type="RefSeq" id="WP_004593239.1">
    <property type="nucleotide sequence ID" value="NZ_APMM01000049.1"/>
</dbReference>
<feature type="transmembrane region" description="Helical" evidence="1">
    <location>
        <begin position="31"/>
        <end position="49"/>
    </location>
</feature>
<sequence length="80" mass="8940">MDFYFLAMIGILILVAILIIKLTLKIIRYLAINTAIGIILIFILKFLGINIKLNLINLLIIAIGGVVGVFILLILHFLHI</sequence>
<organism evidence="2 3">
    <name type="scientific">Methanocaldococcus villosus KIN24-T80</name>
    <dbReference type="NCBI Taxonomy" id="1069083"/>
    <lineage>
        <taxon>Archaea</taxon>
        <taxon>Methanobacteriati</taxon>
        <taxon>Methanobacteriota</taxon>
        <taxon>Methanomada group</taxon>
        <taxon>Methanococci</taxon>
        <taxon>Methanococcales</taxon>
        <taxon>Methanocaldococcaceae</taxon>
        <taxon>Methanocaldococcus</taxon>
    </lineage>
</organism>
<protein>
    <recommendedName>
        <fullName evidence="4">SigmaK-factor processing regulatory BofA</fullName>
    </recommendedName>
</protein>
<dbReference type="Proteomes" id="UP000053695">
    <property type="component" value="Unassembled WGS sequence"/>
</dbReference>
<reference evidence="2 3" key="1">
    <citation type="journal article" date="2013" name="Genome Announc.">
        <title>Draft Genome Sequence of a Highly Flagellated, Fast-Swimming Archaeon, Methanocaldococcus villosus Strain KIN24-T80 (DSM 22612).</title>
        <authorList>
            <person name="Thennarasu S."/>
            <person name="Polireddy D."/>
            <person name="Antony A."/>
            <person name="Yada M.R."/>
            <person name="Algarawi S."/>
            <person name="Sivakumar N."/>
        </authorList>
    </citation>
    <scope>NUCLEOTIDE SEQUENCE [LARGE SCALE GENOMIC DNA]</scope>
    <source>
        <strain evidence="2 3">KIN24-T80</strain>
    </source>
</reference>